<protein>
    <recommendedName>
        <fullName evidence="3">Asparagine synthetase domain-containing protein</fullName>
    </recommendedName>
</protein>
<evidence type="ECO:0000313" key="1">
    <source>
        <dbReference type="EMBL" id="NVO67364.1"/>
    </source>
</evidence>
<organism evidence="1 2">
    <name type="scientific">Methanofollis tationis</name>
    <dbReference type="NCBI Taxonomy" id="81417"/>
    <lineage>
        <taxon>Archaea</taxon>
        <taxon>Methanobacteriati</taxon>
        <taxon>Methanobacteriota</taxon>
        <taxon>Stenosarchaea group</taxon>
        <taxon>Methanomicrobia</taxon>
        <taxon>Methanomicrobiales</taxon>
        <taxon>Methanomicrobiaceae</taxon>
        <taxon>Methanofollis</taxon>
    </lineage>
</organism>
<name>A0A7K4HQ23_9EURY</name>
<reference evidence="1 2" key="1">
    <citation type="submission" date="2020-06" db="EMBL/GenBank/DDBJ databases">
        <title>Methanofollis fontis sp. nov., a methanogen isolated from marine sediments near a cold seep at Four-Way Closure Ridge offshore southwestern Taiwan.</title>
        <authorList>
            <person name="Chen S.-C."/>
            <person name="Teng N.-H."/>
            <person name="Lin Y.-S."/>
            <person name="Lai M.-C."/>
            <person name="Chen H.-H."/>
            <person name="Wang C.-C."/>
        </authorList>
    </citation>
    <scope>NUCLEOTIDE SEQUENCE [LARGE SCALE GENOMIC DNA]</scope>
    <source>
        <strain evidence="1 2">DSM 2702</strain>
    </source>
</reference>
<gene>
    <name evidence="1" type="ORF">HWN36_08620</name>
</gene>
<keyword evidence="2" id="KW-1185">Reference proteome</keyword>
<proteinExistence type="predicted"/>
<dbReference type="InterPro" id="IPR029055">
    <property type="entry name" value="Ntn_hydrolases_N"/>
</dbReference>
<accession>A0A7K4HQ23</accession>
<sequence length="499" mass="56960">MSFTESEYTRLLYRRQFILGPRFVERYDTWKRHAVADGLCVTAHPDLPVTVAENGDRKLLLLGYLLDPYHPDLDNAAILQGILEEIVRPTDLFRLTEALGGRWALIYADPDETWLMNDPMGLRQVVHTTEALPDLWCASQPGMIAEELGLDPDPEVMERLVGAPEYREALEYWWPGDLSPYSGIKHLLPNRYLDLKRRSVHRFWPDRRPDRIGAEECTRKYASVLVGMIESASKRFDLAHTVTAGWDSRTILSACRGISPKIFYFTMIYYNKTVKTPDIYVSRNLITGLGLEHHLITCPESMGADFAEIYRRNAPEAHEGWGAIARGMYDHYPQDRVCIKGNGSGILKCLYRRAWDQECTGELLAEIGDLGPMKSNRMTIEHLDRWLSEAREASARSGVHILDLFFQEQRMARWQGAGQLEWDIVQEVLVPWNSRELIAAGFSVEGRCRGSRHPLIEHGIIKALWPELLAVPINPPPGIRGAIAAPLWRAGLWPFDRDF</sequence>
<dbReference type="Proteomes" id="UP000570823">
    <property type="component" value="Unassembled WGS sequence"/>
</dbReference>
<dbReference type="OrthoDB" id="346520at2157"/>
<dbReference type="AlphaFoldDB" id="A0A7K4HQ23"/>
<dbReference type="SUPFAM" id="SSF56235">
    <property type="entry name" value="N-terminal nucleophile aminohydrolases (Ntn hydrolases)"/>
    <property type="match status" value="1"/>
</dbReference>
<dbReference type="EMBL" id="JABXWR010000001">
    <property type="protein sequence ID" value="NVO67364.1"/>
    <property type="molecule type" value="Genomic_DNA"/>
</dbReference>
<comment type="caution">
    <text evidence="1">The sequence shown here is derived from an EMBL/GenBank/DDBJ whole genome shotgun (WGS) entry which is preliminary data.</text>
</comment>
<evidence type="ECO:0008006" key="3">
    <source>
        <dbReference type="Google" id="ProtNLM"/>
    </source>
</evidence>
<evidence type="ECO:0000313" key="2">
    <source>
        <dbReference type="Proteomes" id="UP000570823"/>
    </source>
</evidence>